<dbReference type="InterPro" id="IPR032675">
    <property type="entry name" value="LRR_dom_sf"/>
</dbReference>
<dbReference type="InParanoid" id="S8DXA5"/>
<sequence>MHAALQYKDILNEIFDHLTARLEVSKYHRDTCDPNKYDQKALYNAAFTCTAFKEPALKQLWRHVTTLDALLGLLPSSVKAVSDISIPDRDNPAPEVLHDQRTVWIPDGPVNDAERARFVWYAQHIRVLHLRTARRIDPTVFQHLSHARLGTPLTPRLRALYSESDWPLYMDMAVGLLSGPALRTLALTFARADATVTDDWRLPLNRHLYAPRGLLADVAASAPLLESLTVHACAHASLLEPIGAMHGLRRLDVRAAQVPFGVDFLRALAGMDKLEELMLPNMFDARGAAPCSGFKNVRELTICGGARTVPALLAAMPDMHLCKLVLSNMICEDLAPIEAVAAALAAGPGVSLKELRLDNFSVGRALSRAPVSTLLAPFFALQGIRCLVLQSDDPLVISDEDFRKIGRAWPKLEGLVLQNTFDNLESVTPPIEGIIELANACPALDCVSFPGIGCGDVQHYAHDALRADTADEQTVGHTSEKITSQESKRANGEGFRRASKRAGEQTGGRANGRASKRAGEQTGRRAGERAGGRTSGRANERASRQAGEHRWPPAKVVVKIQFPNIAKWTETWVRSDAAHHRAALCVQLFFDHTIQVMKAGLADKCDYGRKAGFARRFAGAGCPDNPCGTLGVD</sequence>
<dbReference type="HOGENOM" id="CLU_021164_3_1_1"/>
<organism evidence="2 3">
    <name type="scientific">Fomitopsis schrenkii</name>
    <name type="common">Brown rot fungus</name>
    <dbReference type="NCBI Taxonomy" id="2126942"/>
    <lineage>
        <taxon>Eukaryota</taxon>
        <taxon>Fungi</taxon>
        <taxon>Dikarya</taxon>
        <taxon>Basidiomycota</taxon>
        <taxon>Agaricomycotina</taxon>
        <taxon>Agaricomycetes</taxon>
        <taxon>Polyporales</taxon>
        <taxon>Fomitopsis</taxon>
    </lineage>
</organism>
<evidence type="ECO:0008006" key="4">
    <source>
        <dbReference type="Google" id="ProtNLM"/>
    </source>
</evidence>
<evidence type="ECO:0000313" key="2">
    <source>
        <dbReference type="EMBL" id="EPS95763.1"/>
    </source>
</evidence>
<dbReference type="Proteomes" id="UP000015241">
    <property type="component" value="Unassembled WGS sequence"/>
</dbReference>
<feature type="compositionally biased region" description="Basic and acidic residues" evidence="1">
    <location>
        <begin position="517"/>
        <end position="531"/>
    </location>
</feature>
<feature type="compositionally biased region" description="Basic and acidic residues" evidence="1">
    <location>
        <begin position="486"/>
        <end position="496"/>
    </location>
</feature>
<name>S8DXA5_FOMSC</name>
<evidence type="ECO:0000313" key="3">
    <source>
        <dbReference type="Proteomes" id="UP000015241"/>
    </source>
</evidence>
<keyword evidence="3" id="KW-1185">Reference proteome</keyword>
<feature type="compositionally biased region" description="Basic and acidic residues" evidence="1">
    <location>
        <begin position="538"/>
        <end position="550"/>
    </location>
</feature>
<dbReference type="eggNOG" id="ENOG502RD19">
    <property type="taxonomic scope" value="Eukaryota"/>
</dbReference>
<accession>S8DXA5</accession>
<reference evidence="2 3" key="1">
    <citation type="journal article" date="2012" name="Science">
        <title>The Paleozoic origin of enzymatic lignin decomposition reconstructed from 31 fungal genomes.</title>
        <authorList>
            <person name="Floudas D."/>
            <person name="Binder M."/>
            <person name="Riley R."/>
            <person name="Barry K."/>
            <person name="Blanchette R.A."/>
            <person name="Henrissat B."/>
            <person name="Martinez A.T."/>
            <person name="Otillar R."/>
            <person name="Spatafora J.W."/>
            <person name="Yadav J.S."/>
            <person name="Aerts A."/>
            <person name="Benoit I."/>
            <person name="Boyd A."/>
            <person name="Carlson A."/>
            <person name="Copeland A."/>
            <person name="Coutinho P.M."/>
            <person name="de Vries R.P."/>
            <person name="Ferreira P."/>
            <person name="Findley K."/>
            <person name="Foster B."/>
            <person name="Gaskell J."/>
            <person name="Glotzer D."/>
            <person name="Gorecki P."/>
            <person name="Heitman J."/>
            <person name="Hesse C."/>
            <person name="Hori C."/>
            <person name="Igarashi K."/>
            <person name="Jurgens J.A."/>
            <person name="Kallen N."/>
            <person name="Kersten P."/>
            <person name="Kohler A."/>
            <person name="Kuees U."/>
            <person name="Kumar T.K.A."/>
            <person name="Kuo A."/>
            <person name="LaButti K."/>
            <person name="Larrondo L.F."/>
            <person name="Lindquist E."/>
            <person name="Ling A."/>
            <person name="Lombard V."/>
            <person name="Lucas S."/>
            <person name="Lundell T."/>
            <person name="Martin R."/>
            <person name="McLaughlin D.J."/>
            <person name="Morgenstern I."/>
            <person name="Morin E."/>
            <person name="Murat C."/>
            <person name="Nagy L.G."/>
            <person name="Nolan M."/>
            <person name="Ohm R.A."/>
            <person name="Patyshakuliyeva A."/>
            <person name="Rokas A."/>
            <person name="Ruiz-Duenas F.J."/>
            <person name="Sabat G."/>
            <person name="Salamov A."/>
            <person name="Samejima M."/>
            <person name="Schmutz J."/>
            <person name="Slot J.C."/>
            <person name="St John F."/>
            <person name="Stenlid J."/>
            <person name="Sun H."/>
            <person name="Sun S."/>
            <person name="Syed K."/>
            <person name="Tsang A."/>
            <person name="Wiebenga A."/>
            <person name="Young D."/>
            <person name="Pisabarro A."/>
            <person name="Eastwood D.C."/>
            <person name="Martin F."/>
            <person name="Cullen D."/>
            <person name="Grigoriev I.V."/>
            <person name="Hibbett D.S."/>
        </authorList>
    </citation>
    <scope>NUCLEOTIDE SEQUENCE</scope>
    <source>
        <strain evidence="3">FP-58527</strain>
    </source>
</reference>
<dbReference type="AlphaFoldDB" id="S8DXA5"/>
<dbReference type="EMBL" id="KE504200">
    <property type="protein sequence ID" value="EPS95763.1"/>
    <property type="molecule type" value="Genomic_DNA"/>
</dbReference>
<feature type="region of interest" description="Disordered" evidence="1">
    <location>
        <begin position="471"/>
        <end position="550"/>
    </location>
</feature>
<dbReference type="OrthoDB" id="2797744at2759"/>
<dbReference type="Gene3D" id="3.80.10.10">
    <property type="entry name" value="Ribonuclease Inhibitor"/>
    <property type="match status" value="1"/>
</dbReference>
<dbReference type="STRING" id="743788.S8DXA5"/>
<evidence type="ECO:0000256" key="1">
    <source>
        <dbReference type="SAM" id="MobiDB-lite"/>
    </source>
</evidence>
<dbReference type="SUPFAM" id="SSF52047">
    <property type="entry name" value="RNI-like"/>
    <property type="match status" value="1"/>
</dbReference>
<proteinExistence type="predicted"/>
<feature type="compositionally biased region" description="Polar residues" evidence="1">
    <location>
        <begin position="475"/>
        <end position="485"/>
    </location>
</feature>
<protein>
    <recommendedName>
        <fullName evidence="4">F-box domain-containing protein</fullName>
    </recommendedName>
</protein>
<gene>
    <name evidence="2" type="ORF">FOMPIDRAFT_1053855</name>
</gene>